<sequence>MGHTNAAKVQAIFETASKKALLIPCIIDDYNHYMGGVDIAIQLREYYGMEKNNTNKANTRSQVEELAKNIDADLSRIQYITNNSELSLIKLSSEGHLPK</sequence>
<dbReference type="Proteomes" id="UP000789405">
    <property type="component" value="Unassembled WGS sequence"/>
</dbReference>
<evidence type="ECO:0000313" key="2">
    <source>
        <dbReference type="Proteomes" id="UP000789405"/>
    </source>
</evidence>
<reference evidence="1" key="1">
    <citation type="submission" date="2021-06" db="EMBL/GenBank/DDBJ databases">
        <authorList>
            <person name="Kallberg Y."/>
            <person name="Tangrot J."/>
            <person name="Rosling A."/>
        </authorList>
    </citation>
    <scope>NUCLEOTIDE SEQUENCE</scope>
    <source>
        <strain evidence="1">MA453B</strain>
    </source>
</reference>
<dbReference type="EMBL" id="CAJVPY010013289">
    <property type="protein sequence ID" value="CAG8739664.1"/>
    <property type="molecule type" value="Genomic_DNA"/>
</dbReference>
<organism evidence="1 2">
    <name type="scientific">Dentiscutata erythropus</name>
    <dbReference type="NCBI Taxonomy" id="1348616"/>
    <lineage>
        <taxon>Eukaryota</taxon>
        <taxon>Fungi</taxon>
        <taxon>Fungi incertae sedis</taxon>
        <taxon>Mucoromycota</taxon>
        <taxon>Glomeromycotina</taxon>
        <taxon>Glomeromycetes</taxon>
        <taxon>Diversisporales</taxon>
        <taxon>Gigasporaceae</taxon>
        <taxon>Dentiscutata</taxon>
    </lineage>
</organism>
<name>A0A9N9NI04_9GLOM</name>
<keyword evidence="2" id="KW-1185">Reference proteome</keyword>
<accession>A0A9N9NI04</accession>
<protein>
    <submittedName>
        <fullName evidence="1">11803_t:CDS:1</fullName>
    </submittedName>
</protein>
<dbReference type="AlphaFoldDB" id="A0A9N9NI04"/>
<gene>
    <name evidence="1" type="ORF">DERYTH_LOCUS15888</name>
</gene>
<evidence type="ECO:0000313" key="1">
    <source>
        <dbReference type="EMBL" id="CAG8739664.1"/>
    </source>
</evidence>
<proteinExistence type="predicted"/>
<dbReference type="OrthoDB" id="2400393at2759"/>
<comment type="caution">
    <text evidence="1">The sequence shown here is derived from an EMBL/GenBank/DDBJ whole genome shotgun (WGS) entry which is preliminary data.</text>
</comment>